<comment type="subcellular location">
    <subcellularLocation>
        <location evidence="1">Membrane</location>
        <topology evidence="1">Multi-pass membrane protein</topology>
    </subcellularLocation>
</comment>
<dbReference type="EMBL" id="LUGH01000189">
    <property type="protein sequence ID" value="OBZ87904.1"/>
    <property type="molecule type" value="Genomic_DNA"/>
</dbReference>
<dbReference type="Gene3D" id="1.20.1080.10">
    <property type="entry name" value="Glycerol uptake facilitator protein"/>
    <property type="match status" value="1"/>
</dbReference>
<comment type="similarity">
    <text evidence="2 7">Belongs to the MIP/aquaporin (TC 1.A.8) family.</text>
</comment>
<keyword evidence="3 7" id="KW-0813">Transport</keyword>
<dbReference type="Pfam" id="PF00230">
    <property type="entry name" value="MIP"/>
    <property type="match status" value="1"/>
</dbReference>
<organism evidence="10 11">
    <name type="scientific">Choanephora cucurbitarum</name>
    <dbReference type="NCBI Taxonomy" id="101091"/>
    <lineage>
        <taxon>Eukaryota</taxon>
        <taxon>Fungi</taxon>
        <taxon>Fungi incertae sedis</taxon>
        <taxon>Mucoromycota</taxon>
        <taxon>Mucoromycotina</taxon>
        <taxon>Mucoromycetes</taxon>
        <taxon>Mucorales</taxon>
        <taxon>Mucorineae</taxon>
        <taxon>Choanephoraceae</taxon>
        <taxon>Choanephoroideae</taxon>
        <taxon>Choanephora</taxon>
    </lineage>
</organism>
<reference evidence="10 11" key="1">
    <citation type="submission" date="2016-03" db="EMBL/GenBank/DDBJ databases">
        <title>Choanephora cucurbitarum.</title>
        <authorList>
            <person name="Min B."/>
            <person name="Park H."/>
            <person name="Park J.-H."/>
            <person name="Shin H.-D."/>
            <person name="Choi I.-G."/>
        </authorList>
    </citation>
    <scope>NUCLEOTIDE SEQUENCE [LARGE SCALE GENOMIC DNA]</scope>
    <source>
        <strain evidence="10 11">KUS-F28377</strain>
    </source>
</reference>
<dbReference type="PANTHER" id="PTHR43829:SF9">
    <property type="entry name" value="AQUAPORIN-9"/>
    <property type="match status" value="1"/>
</dbReference>
<evidence type="ECO:0000313" key="10">
    <source>
        <dbReference type="EMBL" id="OBZ87904.1"/>
    </source>
</evidence>
<proteinExistence type="inferred from homology"/>
<evidence type="ECO:0000256" key="1">
    <source>
        <dbReference type="ARBA" id="ARBA00004141"/>
    </source>
</evidence>
<feature type="transmembrane region" description="Helical" evidence="9">
    <location>
        <begin position="288"/>
        <end position="312"/>
    </location>
</feature>
<feature type="transmembrane region" description="Helical" evidence="9">
    <location>
        <begin position="151"/>
        <end position="171"/>
    </location>
</feature>
<feature type="transmembrane region" description="Helical" evidence="9">
    <location>
        <begin position="73"/>
        <end position="92"/>
    </location>
</feature>
<feature type="transmembrane region" description="Helical" evidence="9">
    <location>
        <begin position="237"/>
        <end position="255"/>
    </location>
</feature>
<keyword evidence="4 7" id="KW-0812">Transmembrane</keyword>
<dbReference type="GO" id="GO:0005886">
    <property type="term" value="C:plasma membrane"/>
    <property type="evidence" value="ECO:0007669"/>
    <property type="project" value="TreeGrafter"/>
</dbReference>
<evidence type="ECO:0000256" key="9">
    <source>
        <dbReference type="SAM" id="Phobius"/>
    </source>
</evidence>
<dbReference type="InterPro" id="IPR023271">
    <property type="entry name" value="Aquaporin-like"/>
</dbReference>
<feature type="transmembrane region" description="Helical" evidence="9">
    <location>
        <begin position="112"/>
        <end position="139"/>
    </location>
</feature>
<dbReference type="PROSITE" id="PS00221">
    <property type="entry name" value="MIP"/>
    <property type="match status" value="1"/>
</dbReference>
<keyword evidence="5 9" id="KW-1133">Transmembrane helix</keyword>
<feature type="compositionally biased region" description="Polar residues" evidence="8">
    <location>
        <begin position="1"/>
        <end position="22"/>
    </location>
</feature>
<gene>
    <name evidence="10" type="primary">AQP9</name>
    <name evidence="10" type="ORF">A0J61_04047</name>
</gene>
<sequence>MASNRSSLTAVHTNSPSPVHMDSQTKLEIKPSNTHHPLTFYEYQSDTISTAPKTCCETIVSHIIQFRKNHREFLAEFIGTFILVLLICGISAEETLGIGVNRSWLTSSFGSGLAILIAICVAGHVSGGHLNPAVTLTFWAFSGFPARKVPVYMAAQYLGAFTGAALLYAMIEPAISQFDHGDRQILGELGTAGIFGTYPPLYVGIGSAIASEVVGTALLLLVIMVSGHPNNLPFRTVQGVMIAAGVVAISLGLGYTSGFSINPARDLGPRLFTAIAGWGHEVFTVHHYYALVPMFAPFLGGLIGGLVFTVFVD</sequence>
<dbReference type="NCBIfam" id="TIGR00861">
    <property type="entry name" value="MIP"/>
    <property type="match status" value="1"/>
</dbReference>
<dbReference type="InterPro" id="IPR050363">
    <property type="entry name" value="MIP/Aquaporin"/>
</dbReference>
<keyword evidence="11" id="KW-1185">Reference proteome</keyword>
<dbReference type="GO" id="GO:0015250">
    <property type="term" value="F:water channel activity"/>
    <property type="evidence" value="ECO:0007669"/>
    <property type="project" value="TreeGrafter"/>
</dbReference>
<evidence type="ECO:0000256" key="5">
    <source>
        <dbReference type="ARBA" id="ARBA00022989"/>
    </source>
</evidence>
<dbReference type="InterPro" id="IPR000425">
    <property type="entry name" value="MIP"/>
</dbReference>
<dbReference type="PANTHER" id="PTHR43829">
    <property type="entry name" value="AQUAPORIN OR AQUAGLYCEROPORIN RELATED"/>
    <property type="match status" value="1"/>
</dbReference>
<evidence type="ECO:0000256" key="7">
    <source>
        <dbReference type="RuleBase" id="RU000477"/>
    </source>
</evidence>
<name>A0A1C7NKS2_9FUNG</name>
<dbReference type="PRINTS" id="PR00783">
    <property type="entry name" value="MINTRINSICP"/>
</dbReference>
<dbReference type="AlphaFoldDB" id="A0A1C7NKS2"/>
<keyword evidence="6 9" id="KW-0472">Membrane</keyword>
<dbReference type="Proteomes" id="UP000093000">
    <property type="component" value="Unassembled WGS sequence"/>
</dbReference>
<evidence type="ECO:0000256" key="4">
    <source>
        <dbReference type="ARBA" id="ARBA00022692"/>
    </source>
</evidence>
<dbReference type="CDD" id="cd00333">
    <property type="entry name" value="MIP"/>
    <property type="match status" value="1"/>
</dbReference>
<dbReference type="OrthoDB" id="3222at2759"/>
<dbReference type="GO" id="GO:0015254">
    <property type="term" value="F:glycerol channel activity"/>
    <property type="evidence" value="ECO:0007669"/>
    <property type="project" value="TreeGrafter"/>
</dbReference>
<protein>
    <submittedName>
        <fullName evidence="10">Aquaporin-9</fullName>
    </submittedName>
</protein>
<dbReference type="STRING" id="101091.A0A1C7NKS2"/>
<dbReference type="FunCoup" id="A0A1C7NKS2">
    <property type="interactions" value="70"/>
</dbReference>
<evidence type="ECO:0000256" key="2">
    <source>
        <dbReference type="ARBA" id="ARBA00006175"/>
    </source>
</evidence>
<accession>A0A1C7NKS2</accession>
<feature type="region of interest" description="Disordered" evidence="8">
    <location>
        <begin position="1"/>
        <end position="23"/>
    </location>
</feature>
<dbReference type="SUPFAM" id="SSF81338">
    <property type="entry name" value="Aquaporin-like"/>
    <property type="match status" value="1"/>
</dbReference>
<evidence type="ECO:0000256" key="6">
    <source>
        <dbReference type="ARBA" id="ARBA00023136"/>
    </source>
</evidence>
<evidence type="ECO:0000256" key="8">
    <source>
        <dbReference type="SAM" id="MobiDB-lite"/>
    </source>
</evidence>
<dbReference type="InParanoid" id="A0A1C7NKS2"/>
<evidence type="ECO:0000313" key="11">
    <source>
        <dbReference type="Proteomes" id="UP000093000"/>
    </source>
</evidence>
<feature type="transmembrane region" description="Helical" evidence="9">
    <location>
        <begin position="201"/>
        <end position="225"/>
    </location>
</feature>
<dbReference type="InterPro" id="IPR022357">
    <property type="entry name" value="MIP_CS"/>
</dbReference>
<comment type="caution">
    <text evidence="10">The sequence shown here is derived from an EMBL/GenBank/DDBJ whole genome shotgun (WGS) entry which is preliminary data.</text>
</comment>
<evidence type="ECO:0000256" key="3">
    <source>
        <dbReference type="ARBA" id="ARBA00022448"/>
    </source>
</evidence>